<proteinExistence type="predicted"/>
<protein>
    <submittedName>
        <fullName evidence="2">Uncharacterized protein</fullName>
    </submittedName>
</protein>
<evidence type="ECO:0000256" key="1">
    <source>
        <dbReference type="SAM" id="MobiDB-lite"/>
    </source>
</evidence>
<organism evidence="2 3">
    <name type="scientific">Panaeolus cyanescens</name>
    <dbReference type="NCBI Taxonomy" id="181874"/>
    <lineage>
        <taxon>Eukaryota</taxon>
        <taxon>Fungi</taxon>
        <taxon>Dikarya</taxon>
        <taxon>Basidiomycota</taxon>
        <taxon>Agaricomycotina</taxon>
        <taxon>Agaricomycetes</taxon>
        <taxon>Agaricomycetidae</taxon>
        <taxon>Agaricales</taxon>
        <taxon>Agaricineae</taxon>
        <taxon>Galeropsidaceae</taxon>
        <taxon>Panaeolus</taxon>
    </lineage>
</organism>
<reference evidence="2 3" key="1">
    <citation type="journal article" date="2018" name="Evol. Lett.">
        <title>Horizontal gene cluster transfer increased hallucinogenic mushroom diversity.</title>
        <authorList>
            <person name="Reynolds H.T."/>
            <person name="Vijayakumar V."/>
            <person name="Gluck-Thaler E."/>
            <person name="Korotkin H.B."/>
            <person name="Matheny P.B."/>
            <person name="Slot J.C."/>
        </authorList>
    </citation>
    <scope>NUCLEOTIDE SEQUENCE [LARGE SCALE GENOMIC DNA]</scope>
    <source>
        <strain evidence="2 3">2629</strain>
    </source>
</reference>
<dbReference type="EMBL" id="NHTK01004171">
    <property type="protein sequence ID" value="PPQ87872.1"/>
    <property type="molecule type" value="Genomic_DNA"/>
</dbReference>
<sequence length="373" mass="41566">PRNFAARSVGPLSASWLNDNEDRFKADNYGTFEKFYQKLTKKFMVDNWHVAYERDYVVRFLMEDKQSFSSFFDRIKMQNHHLKGTPAYRTDDALRKVIMCNISEPLEKYLRTIDFERRQQLDADDFDTWHKKMVKYDEQREAFALAYGPPKTQASDSKRGASSSIAAMTPQGSSSSDCPIKRARVASDSSAGGRVNPSSGSNARPLGRSQRSGPRSPRRRPLGLTLDEKNLLRDNNGCTKCRQIDVNHVFQTCDNGWPPANTPRITEEYIAEVRRTAAKGKGKQPVAATVSNAGTVYTQFHLNVVAAFKALANDVPSGTDYADFDFEEEDNGAGPSGTSRFEELQAEAAENPFGSSNTMGAVMYSEADNSGAL</sequence>
<feature type="non-terminal residue" evidence="2">
    <location>
        <position position="373"/>
    </location>
</feature>
<evidence type="ECO:0000313" key="3">
    <source>
        <dbReference type="Proteomes" id="UP000284842"/>
    </source>
</evidence>
<name>A0A409XAS9_9AGAR</name>
<dbReference type="OrthoDB" id="2369050at2759"/>
<comment type="caution">
    <text evidence="2">The sequence shown here is derived from an EMBL/GenBank/DDBJ whole genome shotgun (WGS) entry which is preliminary data.</text>
</comment>
<gene>
    <name evidence="2" type="ORF">CVT24_004821</name>
</gene>
<evidence type="ECO:0000313" key="2">
    <source>
        <dbReference type="EMBL" id="PPQ87872.1"/>
    </source>
</evidence>
<accession>A0A409XAS9</accession>
<feature type="region of interest" description="Disordered" evidence="1">
    <location>
        <begin position="147"/>
        <end position="224"/>
    </location>
</feature>
<feature type="compositionally biased region" description="Polar residues" evidence="1">
    <location>
        <begin position="152"/>
        <end position="177"/>
    </location>
</feature>
<feature type="compositionally biased region" description="Acidic residues" evidence="1">
    <location>
        <begin position="322"/>
        <end position="331"/>
    </location>
</feature>
<keyword evidence="3" id="KW-1185">Reference proteome</keyword>
<dbReference type="AlphaFoldDB" id="A0A409XAS9"/>
<dbReference type="Proteomes" id="UP000284842">
    <property type="component" value="Unassembled WGS sequence"/>
</dbReference>
<dbReference type="InParanoid" id="A0A409XAS9"/>
<feature type="non-terminal residue" evidence="2">
    <location>
        <position position="1"/>
    </location>
</feature>
<feature type="region of interest" description="Disordered" evidence="1">
    <location>
        <begin position="321"/>
        <end position="373"/>
    </location>
</feature>
<dbReference type="STRING" id="181874.A0A409XAS9"/>
<feature type="compositionally biased region" description="Low complexity" evidence="1">
    <location>
        <begin position="204"/>
        <end position="215"/>
    </location>
</feature>